<comment type="similarity">
    <text evidence="4">Belongs to the rad1 family.</text>
</comment>
<keyword evidence="8 11" id="KW-0472">Membrane</keyword>
<evidence type="ECO:0000256" key="5">
    <source>
        <dbReference type="ARBA" id="ARBA00022692"/>
    </source>
</evidence>
<organism evidence="12 13">
    <name type="scientific">Cryoendolithus antarcticus</name>
    <dbReference type="NCBI Taxonomy" id="1507870"/>
    <lineage>
        <taxon>Eukaryota</taxon>
        <taxon>Fungi</taxon>
        <taxon>Dikarya</taxon>
        <taxon>Ascomycota</taxon>
        <taxon>Pezizomycotina</taxon>
        <taxon>Dothideomycetes</taxon>
        <taxon>Dothideomycetidae</taxon>
        <taxon>Cladosporiales</taxon>
        <taxon>Cladosporiaceae</taxon>
        <taxon>Cryoendolithus</taxon>
    </lineage>
</organism>
<evidence type="ECO:0000256" key="2">
    <source>
        <dbReference type="ARBA" id="ARBA00004141"/>
    </source>
</evidence>
<keyword evidence="7 11" id="KW-1133">Transmembrane helix</keyword>
<feature type="transmembrane region" description="Helical" evidence="11">
    <location>
        <begin position="53"/>
        <end position="79"/>
    </location>
</feature>
<dbReference type="GO" id="GO:0000077">
    <property type="term" value="P:DNA damage checkpoint signaling"/>
    <property type="evidence" value="ECO:0007669"/>
    <property type="project" value="InterPro"/>
</dbReference>
<evidence type="ECO:0000256" key="9">
    <source>
        <dbReference type="ARBA" id="ARBA00023204"/>
    </source>
</evidence>
<dbReference type="Gene3D" id="3.70.10.10">
    <property type="match status" value="1"/>
</dbReference>
<keyword evidence="13" id="KW-1185">Reference proteome</keyword>
<evidence type="ECO:0000256" key="11">
    <source>
        <dbReference type="SAM" id="Phobius"/>
    </source>
</evidence>
<dbReference type="PRINTS" id="PR01245">
    <property type="entry name" value="RAD1REC1"/>
</dbReference>
<dbReference type="GO" id="GO:0006281">
    <property type="term" value="P:DNA repair"/>
    <property type="evidence" value="ECO:0007669"/>
    <property type="project" value="UniProtKB-KW"/>
</dbReference>
<evidence type="ECO:0000256" key="4">
    <source>
        <dbReference type="ARBA" id="ARBA00010991"/>
    </source>
</evidence>
<evidence type="ECO:0000256" key="1">
    <source>
        <dbReference type="ARBA" id="ARBA00004123"/>
    </source>
</evidence>
<comment type="similarity">
    <text evidence="3">Belongs to the OST5 family.</text>
</comment>
<dbReference type="STRING" id="1507870.A0A1V8TK15"/>
<name>A0A1V8TK15_9PEZI</name>
<dbReference type="PANTHER" id="PTHR10870">
    <property type="entry name" value="CELL CYCLE CHECKPOINT PROTEIN RAD1"/>
    <property type="match status" value="1"/>
</dbReference>
<keyword evidence="6" id="KW-0227">DNA damage</keyword>
<keyword evidence="5 11" id="KW-0812">Transmembrane</keyword>
<dbReference type="InterPro" id="IPR003021">
    <property type="entry name" value="Rad1_Rec1_Rad17"/>
</dbReference>
<dbReference type="GO" id="GO:0008250">
    <property type="term" value="C:oligosaccharyltransferase complex"/>
    <property type="evidence" value="ECO:0007669"/>
    <property type="project" value="InterPro"/>
</dbReference>
<dbReference type="PANTHER" id="PTHR10870:SF0">
    <property type="entry name" value="CELL CYCLE CHECKPOINT PROTEIN RAD1"/>
    <property type="match status" value="1"/>
</dbReference>
<evidence type="ECO:0000313" key="12">
    <source>
        <dbReference type="EMBL" id="OQO11723.1"/>
    </source>
</evidence>
<dbReference type="AlphaFoldDB" id="A0A1V8TK15"/>
<sequence length="419" mass="43609">MSARQALLDLYDAGSPFQPTVGKNSQLAVGFTLLFIALLLTGLFGLNNNLKSLGVYGIPASLAFGFGSVFMICAVGATLNMATDPPILTATTPSARQLLSLLRCLPPAQKSHIRISDQGFRISTEEGSITEAFVFLDKALFTTYTYTAPPPASSQDDALPAPHFQISLPALLETLNIFTLSDPTASSSSGGKAPDAFASHRLARHAGLNNPFTSHTSGLCTLSYDREGAPLQIHMSESGVTTTSSLTTFLPDSLTEIPFARDAIALKTILRSSALSEAVSELSSFNPESLTLSAAASSHTSPTLTLSASGALGSAAVAFTTSTPSDTPVLETYTCPGGARASFKFSLIKAAQKAMSAAAKVSLRLDEEGVLCLQFLVEVEGLGGGEGGGGAHTFVEFRVVPLVDGEVDEESETGSEEDG</sequence>
<dbReference type="InterPro" id="IPR046938">
    <property type="entry name" value="DNA_clamp_sf"/>
</dbReference>
<keyword evidence="10" id="KW-0539">Nucleus</keyword>
<comment type="caution">
    <text evidence="12">The sequence shown here is derived from an EMBL/GenBank/DDBJ whole genome shotgun (WGS) entry which is preliminary data.</text>
</comment>
<evidence type="ECO:0000256" key="6">
    <source>
        <dbReference type="ARBA" id="ARBA00022763"/>
    </source>
</evidence>
<evidence type="ECO:0000256" key="3">
    <source>
        <dbReference type="ARBA" id="ARBA00009825"/>
    </source>
</evidence>
<dbReference type="OrthoDB" id="337581at2759"/>
<keyword evidence="9" id="KW-0234">DNA repair</keyword>
<reference evidence="13" key="1">
    <citation type="submission" date="2017-03" db="EMBL/GenBank/DDBJ databases">
        <title>Genomes of endolithic fungi from Antarctica.</title>
        <authorList>
            <person name="Coleine C."/>
            <person name="Masonjones S."/>
            <person name="Stajich J.E."/>
        </authorList>
    </citation>
    <scope>NUCLEOTIDE SEQUENCE [LARGE SCALE GENOMIC DNA]</scope>
    <source>
        <strain evidence="13">CCFEE 5527</strain>
    </source>
</reference>
<evidence type="ECO:0000313" key="13">
    <source>
        <dbReference type="Proteomes" id="UP000192596"/>
    </source>
</evidence>
<proteinExistence type="inferred from homology"/>
<feature type="transmembrane region" description="Helical" evidence="11">
    <location>
        <begin position="27"/>
        <end position="46"/>
    </location>
</feature>
<accession>A0A1V8TK15</accession>
<dbReference type="InterPro" id="IPR007915">
    <property type="entry name" value="TMEM258/Ost5"/>
</dbReference>
<gene>
    <name evidence="12" type="ORF">B0A48_03450</name>
</gene>
<dbReference type="Pfam" id="PF05251">
    <property type="entry name" value="Ost5"/>
    <property type="match status" value="1"/>
</dbReference>
<dbReference type="GO" id="GO:0030896">
    <property type="term" value="C:checkpoint clamp complex"/>
    <property type="evidence" value="ECO:0007669"/>
    <property type="project" value="TreeGrafter"/>
</dbReference>
<dbReference type="Pfam" id="PF02144">
    <property type="entry name" value="Rad1"/>
    <property type="match status" value="1"/>
</dbReference>
<dbReference type="SUPFAM" id="SSF55979">
    <property type="entry name" value="DNA clamp"/>
    <property type="match status" value="1"/>
</dbReference>
<evidence type="ECO:0008006" key="14">
    <source>
        <dbReference type="Google" id="ProtNLM"/>
    </source>
</evidence>
<protein>
    <recommendedName>
        <fullName evidence="14">DNA repair exonuclease rad1</fullName>
    </recommendedName>
</protein>
<dbReference type="EMBL" id="NAJO01000006">
    <property type="protein sequence ID" value="OQO11723.1"/>
    <property type="molecule type" value="Genomic_DNA"/>
</dbReference>
<evidence type="ECO:0000256" key="10">
    <source>
        <dbReference type="ARBA" id="ARBA00023242"/>
    </source>
</evidence>
<dbReference type="InParanoid" id="A0A1V8TK15"/>
<dbReference type="Proteomes" id="UP000192596">
    <property type="component" value="Unassembled WGS sequence"/>
</dbReference>
<comment type="subcellular location">
    <subcellularLocation>
        <location evidence="2">Membrane</location>
        <topology evidence="2">Multi-pass membrane protein</topology>
    </subcellularLocation>
    <subcellularLocation>
        <location evidence="1">Nucleus</location>
    </subcellularLocation>
</comment>
<evidence type="ECO:0000256" key="7">
    <source>
        <dbReference type="ARBA" id="ARBA00022989"/>
    </source>
</evidence>
<evidence type="ECO:0000256" key="8">
    <source>
        <dbReference type="ARBA" id="ARBA00023136"/>
    </source>
</evidence>